<feature type="chain" id="PRO_5022131871" evidence="2">
    <location>
        <begin position="49"/>
        <end position="419"/>
    </location>
</feature>
<comment type="caution">
    <text evidence="4">The sequence shown here is derived from an EMBL/GenBank/DDBJ whole genome shotgun (WGS) entry which is preliminary data.</text>
</comment>
<evidence type="ECO:0000256" key="2">
    <source>
        <dbReference type="SAM" id="SignalP"/>
    </source>
</evidence>
<sequence length="419" mass="47333">MKQNDFRSVGNKMKVNCLKKYSHNNEVSVTKKLSLFLATALFSCSVLAASADRLYTKGQQQLDNKEWQEAQKTFSSLAKEENKKQDAALYWLAYAQFKNNQNRQALKTIKRLTNEHPKSRWKDDAGALKIEIQEKSGEVAEVDNDELKLYAIDSLMNSSSEKAPQILKKILKGNSSNKIKKRALFVLSQTNRQESFDIVAELAADNSNETLQKYAVETLGISGSKRALSLLQNIYPKVESDQVKRKILQSFMVAGSSDELVDIARTEQDAKLKRRAIKLIGVMSKSDVLMDMYKDKAFADYRKQIIKSLSVGRGYQSLVSIVKTEKDDELLTYSVEKLGHFNAKETGDILSNLYTQRDSAAVKKGIIKALFIQSNAKGLINVIKVEKDPDLKRRALKKLSVMDSDDAIDYFTKILDNED</sequence>
<gene>
    <name evidence="4" type="ORF">FLL46_00305</name>
</gene>
<reference evidence="4 5" key="1">
    <citation type="submission" date="2019-07" db="EMBL/GenBank/DDBJ databases">
        <title>Draft genome for Aliikangiella sp. M105.</title>
        <authorList>
            <person name="Wang G."/>
        </authorList>
    </citation>
    <scope>NUCLEOTIDE SEQUENCE [LARGE SCALE GENOMIC DNA]</scope>
    <source>
        <strain evidence="4 5">M105</strain>
    </source>
</reference>
<dbReference type="Pfam" id="PF13525">
    <property type="entry name" value="YfiO"/>
    <property type="match status" value="1"/>
</dbReference>
<dbReference type="AlphaFoldDB" id="A0A545UIR8"/>
<evidence type="ECO:0000313" key="4">
    <source>
        <dbReference type="EMBL" id="TQV89359.1"/>
    </source>
</evidence>
<proteinExistence type="predicted"/>
<dbReference type="Gene3D" id="1.25.40.10">
    <property type="entry name" value="Tetratricopeptide repeat domain"/>
    <property type="match status" value="1"/>
</dbReference>
<evidence type="ECO:0000256" key="1">
    <source>
        <dbReference type="ARBA" id="ARBA00022729"/>
    </source>
</evidence>
<evidence type="ECO:0000259" key="3">
    <source>
        <dbReference type="Pfam" id="PF13525"/>
    </source>
</evidence>
<accession>A0A545UIR8</accession>
<evidence type="ECO:0000313" key="5">
    <source>
        <dbReference type="Proteomes" id="UP000315439"/>
    </source>
</evidence>
<feature type="domain" description="Outer membrane lipoprotein BamD-like" evidence="3">
    <location>
        <begin position="50"/>
        <end position="123"/>
    </location>
</feature>
<dbReference type="Pfam" id="PF13646">
    <property type="entry name" value="HEAT_2"/>
    <property type="match status" value="1"/>
</dbReference>
<keyword evidence="1 2" id="KW-0732">Signal</keyword>
<dbReference type="RefSeq" id="WP_142891423.1">
    <property type="nucleotide sequence ID" value="NZ_ML660160.1"/>
</dbReference>
<dbReference type="InterPro" id="IPR011990">
    <property type="entry name" value="TPR-like_helical_dom_sf"/>
</dbReference>
<dbReference type="InterPro" id="IPR039565">
    <property type="entry name" value="BamD-like"/>
</dbReference>
<keyword evidence="5" id="KW-1185">Reference proteome</keyword>
<dbReference type="OrthoDB" id="6023367at2"/>
<dbReference type="Proteomes" id="UP000315439">
    <property type="component" value="Unassembled WGS sequence"/>
</dbReference>
<organism evidence="4 5">
    <name type="scientific">Aliikangiella coralliicola</name>
    <dbReference type="NCBI Taxonomy" id="2592383"/>
    <lineage>
        <taxon>Bacteria</taxon>
        <taxon>Pseudomonadati</taxon>
        <taxon>Pseudomonadota</taxon>
        <taxon>Gammaproteobacteria</taxon>
        <taxon>Oceanospirillales</taxon>
        <taxon>Pleioneaceae</taxon>
        <taxon>Aliikangiella</taxon>
    </lineage>
</organism>
<dbReference type="EMBL" id="VIKS01000001">
    <property type="protein sequence ID" value="TQV89359.1"/>
    <property type="molecule type" value="Genomic_DNA"/>
</dbReference>
<dbReference type="SUPFAM" id="SSF48371">
    <property type="entry name" value="ARM repeat"/>
    <property type="match status" value="1"/>
</dbReference>
<dbReference type="InterPro" id="IPR016024">
    <property type="entry name" value="ARM-type_fold"/>
</dbReference>
<name>A0A545UIR8_9GAMM</name>
<feature type="signal peptide" evidence="2">
    <location>
        <begin position="1"/>
        <end position="48"/>
    </location>
</feature>
<protein>
    <submittedName>
        <fullName evidence="4">Tetratricopeptide repeat protein</fullName>
    </submittedName>
</protein>